<keyword evidence="3" id="KW-1185">Reference proteome</keyword>
<keyword evidence="1" id="KW-0732">Signal</keyword>
<dbReference type="Proteomes" id="UP000319949">
    <property type="component" value="Unassembled WGS sequence"/>
</dbReference>
<evidence type="ECO:0000313" key="2">
    <source>
        <dbReference type="EMBL" id="TWB01655.1"/>
    </source>
</evidence>
<evidence type="ECO:0008006" key="4">
    <source>
        <dbReference type="Google" id="ProtNLM"/>
    </source>
</evidence>
<organism evidence="2 3">
    <name type="scientific">Bradyrhizobium stylosanthis</name>
    <dbReference type="NCBI Taxonomy" id="1803665"/>
    <lineage>
        <taxon>Bacteria</taxon>
        <taxon>Pseudomonadati</taxon>
        <taxon>Pseudomonadota</taxon>
        <taxon>Alphaproteobacteria</taxon>
        <taxon>Hyphomicrobiales</taxon>
        <taxon>Nitrobacteraceae</taxon>
        <taxon>Bradyrhizobium</taxon>
    </lineage>
</organism>
<proteinExistence type="predicted"/>
<accession>A0A560DX13</accession>
<name>A0A560DX13_9BRAD</name>
<protein>
    <recommendedName>
        <fullName evidence="4">Porin</fullName>
    </recommendedName>
</protein>
<dbReference type="EMBL" id="VITK01000003">
    <property type="protein sequence ID" value="TWB01655.1"/>
    <property type="molecule type" value="Genomic_DNA"/>
</dbReference>
<evidence type="ECO:0000313" key="3">
    <source>
        <dbReference type="Proteomes" id="UP000319949"/>
    </source>
</evidence>
<dbReference type="OrthoDB" id="8256562at2"/>
<evidence type="ECO:0000256" key="1">
    <source>
        <dbReference type="SAM" id="SignalP"/>
    </source>
</evidence>
<dbReference type="AlphaFoldDB" id="A0A560DX13"/>
<dbReference type="STRING" id="1803665.GCA_001641335_00202"/>
<gene>
    <name evidence="2" type="ORF">FBZ96_103434</name>
</gene>
<sequence>MTRLTLVAAALIAAAATQAQAASMRHAVSSRAAVTQTATDACVRAPAEGSYASAPYTQPPCLPNTGYSYAY</sequence>
<feature type="chain" id="PRO_5021831295" description="Porin" evidence="1">
    <location>
        <begin position="22"/>
        <end position="71"/>
    </location>
</feature>
<reference evidence="2 3" key="1">
    <citation type="submission" date="2019-06" db="EMBL/GenBank/DDBJ databases">
        <title>Genomic Encyclopedia of Type Strains, Phase IV (KMG-V): Genome sequencing to study the core and pangenomes of soil and plant-associated prokaryotes.</title>
        <authorList>
            <person name="Whitman W."/>
        </authorList>
    </citation>
    <scope>NUCLEOTIDE SEQUENCE [LARGE SCALE GENOMIC DNA]</scope>
    <source>
        <strain evidence="2 3">BR 510</strain>
    </source>
</reference>
<comment type="caution">
    <text evidence="2">The sequence shown here is derived from an EMBL/GenBank/DDBJ whole genome shotgun (WGS) entry which is preliminary data.</text>
</comment>
<feature type="signal peptide" evidence="1">
    <location>
        <begin position="1"/>
        <end position="21"/>
    </location>
</feature>